<dbReference type="AlphaFoldDB" id="A0A8S9Y8D1"/>
<dbReference type="Proteomes" id="UP000822476">
    <property type="component" value="Unassembled WGS sequence"/>
</dbReference>
<feature type="compositionally biased region" description="Low complexity" evidence="1">
    <location>
        <begin position="1083"/>
        <end position="1098"/>
    </location>
</feature>
<accession>A0A8S9Y8D1</accession>
<feature type="region of interest" description="Disordered" evidence="1">
    <location>
        <begin position="44"/>
        <end position="83"/>
    </location>
</feature>
<feature type="compositionally biased region" description="Polar residues" evidence="1">
    <location>
        <begin position="984"/>
        <end position="1001"/>
    </location>
</feature>
<feature type="region of interest" description="Disordered" evidence="1">
    <location>
        <begin position="335"/>
        <end position="355"/>
    </location>
</feature>
<gene>
    <name evidence="3" type="ORF">EG68_09130</name>
</gene>
<feature type="compositionally biased region" description="Polar residues" evidence="1">
    <location>
        <begin position="1043"/>
        <end position="1053"/>
    </location>
</feature>
<comment type="caution">
    <text evidence="3">The sequence shown here is derived from an EMBL/GenBank/DDBJ whole genome shotgun (WGS) entry which is preliminary data.</text>
</comment>
<feature type="compositionally biased region" description="Polar residues" evidence="1">
    <location>
        <begin position="1072"/>
        <end position="1082"/>
    </location>
</feature>
<feature type="region of interest" description="Disordered" evidence="1">
    <location>
        <begin position="455"/>
        <end position="481"/>
    </location>
</feature>
<feature type="compositionally biased region" description="Polar residues" evidence="1">
    <location>
        <begin position="469"/>
        <end position="481"/>
    </location>
</feature>
<dbReference type="EMBL" id="JTDE01022308">
    <property type="protein sequence ID" value="KAF7231802.1"/>
    <property type="molecule type" value="Genomic_DNA"/>
</dbReference>
<keyword evidence="4" id="KW-1185">Reference proteome</keyword>
<evidence type="ECO:0000313" key="4">
    <source>
        <dbReference type="Proteomes" id="UP000822476"/>
    </source>
</evidence>
<feature type="compositionally biased region" description="Low complexity" evidence="1">
    <location>
        <begin position="136"/>
        <end position="147"/>
    </location>
</feature>
<feature type="compositionally biased region" description="Basic residues" evidence="1">
    <location>
        <begin position="44"/>
        <end position="57"/>
    </location>
</feature>
<feature type="region of interest" description="Disordered" evidence="1">
    <location>
        <begin position="134"/>
        <end position="163"/>
    </location>
</feature>
<feature type="compositionally biased region" description="Polar residues" evidence="1">
    <location>
        <begin position="336"/>
        <end position="351"/>
    </location>
</feature>
<sequence length="1098" mass="121590">MDKRSQIEVAKLRRIYRMQQLKERKAGKPPYLYLNEPGMPKRRVKNKTRMRTRKRSGQRGLNSYTRHSKSHDETMAPTAVPELQLNYPPERTETASRPRLKQKCHEGRGDRILVGEQQILHSGWKSITDIHSANHSSQSESLGQLGSPIHSGHSPAQALPEPDGTAKNLLLTGSQPLDNCIGQSRSQAYHMHRLSSCPASELRNTMSIPALVLSTKTAPHGVILTGHYDSRLGIARSKSLLFRRPPLPVRSSATGAYTCQDETAVCQCIDQVEKVDIGEEKPVQSHPGDEPEEVVTSHSLPPITEQNKPQSPCVVRFIYLGASRLEESTLGHGVSEMNQQTPRTGRTQTMDSDQRQKRWVTVVQQPSGASTVTVFKGLLQPGDAFEFTSRRTYGFPFSLSLYIDGTQDSRISACCEYRHKRGVRIGGKHGHFVYSHVEGSIPCFKCQAARSVREEKRRKRKQAVRQAESGATGTKNDEQTATFSVESAGGTVDNVFGTNLNRRLVKSTHWEHVTPTMNNLQSCASEENLDGQYDTEQVEGSEESQRLCPANDSFISETENTQSRSYAKESEAPEDENDYQENEYTEEDEDEEFVEEMENENEQGNEKVGCEEEGSLNAAGSACERPDQLSDVDETSEVLFTSNKDCKVIVEKVDAFYQRRMSTKCPVQTEQHKNESQRNEMFSQGHPVQTSRLAESHFAGDVIESLTGCDLYVTDVAEETPLHEYSIAETMGSGSSCASGDRMQPEAFKYASSIIVQSSPSNVHTRVPSVLVESEDEYFQASTLTSKAEMHVSTERIRTQSTEVNFLNESATKASDILPHDADLVVLPVSPRSSSCMTVSRSVTFTSSMSQSKSPTQPLDENDIDLKTNMLPLRITDSTTFRLTTETNDLFHIRASPQCIKEQIGTISVSPSSLNQLDCRSELLFQNLSLDKHESNNGIPLLKKPTPNVHMKCMSPLFGSSLNTLLPRKGSGKLEVLFDRSGGAETSRTSETITDFYTPEQSPAPDAYETASETTLLSPFPMAYCVEQKDSESADASEEDNASNENLTKTSIQSPELIHSASASSSESIPSQYSKTTSLPLPTQSVTSVVQSSKGTFS</sequence>
<organism evidence="3 4">
    <name type="scientific">Paragonimus skrjabini miyazakii</name>
    <dbReference type="NCBI Taxonomy" id="59628"/>
    <lineage>
        <taxon>Eukaryota</taxon>
        <taxon>Metazoa</taxon>
        <taxon>Spiralia</taxon>
        <taxon>Lophotrochozoa</taxon>
        <taxon>Platyhelminthes</taxon>
        <taxon>Trematoda</taxon>
        <taxon>Digenea</taxon>
        <taxon>Plagiorchiida</taxon>
        <taxon>Troglotremata</taxon>
        <taxon>Troglotrematidae</taxon>
        <taxon>Paragonimus</taxon>
    </lineage>
</organism>
<feature type="compositionally biased region" description="Polar residues" evidence="1">
    <location>
        <begin position="553"/>
        <end position="565"/>
    </location>
</feature>
<feature type="domain" description="DUF4590" evidence="2">
    <location>
        <begin position="352"/>
        <end position="459"/>
    </location>
</feature>
<protein>
    <recommendedName>
        <fullName evidence="2">DUF4590 domain-containing protein</fullName>
    </recommendedName>
</protein>
<evidence type="ECO:0000259" key="2">
    <source>
        <dbReference type="Pfam" id="PF15257"/>
    </source>
</evidence>
<dbReference type="OrthoDB" id="120976at2759"/>
<dbReference type="PANTHER" id="PTHR23034">
    <property type="entry name" value="GLUTAMATE-RICH PROTEIN 3"/>
    <property type="match status" value="1"/>
</dbReference>
<dbReference type="InterPro" id="IPR027962">
    <property type="entry name" value="ERICH3"/>
</dbReference>
<dbReference type="PANTHER" id="PTHR23034:SF2">
    <property type="entry name" value="GLUTAMATE-RICH PROTEIN 3"/>
    <property type="match status" value="1"/>
</dbReference>
<reference evidence="3" key="1">
    <citation type="submission" date="2019-07" db="EMBL/GenBank/DDBJ databases">
        <title>Annotation for the trematode Paragonimus miyazaki's.</title>
        <authorList>
            <person name="Choi Y.-J."/>
        </authorList>
    </citation>
    <scope>NUCLEOTIDE SEQUENCE</scope>
    <source>
        <strain evidence="3">Japan</strain>
    </source>
</reference>
<feature type="compositionally biased region" description="Low complexity" evidence="1">
    <location>
        <begin position="1054"/>
        <end position="1071"/>
    </location>
</feature>
<name>A0A8S9Y8D1_9TREM</name>
<proteinExistence type="predicted"/>
<evidence type="ECO:0000256" key="1">
    <source>
        <dbReference type="SAM" id="MobiDB-lite"/>
    </source>
</evidence>
<dbReference type="Pfam" id="PF15257">
    <property type="entry name" value="DUF4590"/>
    <property type="match status" value="1"/>
</dbReference>
<dbReference type="InterPro" id="IPR048257">
    <property type="entry name" value="DUF4590"/>
</dbReference>
<feature type="region of interest" description="Disordered" evidence="1">
    <location>
        <begin position="1029"/>
        <end position="1098"/>
    </location>
</feature>
<feature type="compositionally biased region" description="Acidic residues" evidence="1">
    <location>
        <begin position="572"/>
        <end position="603"/>
    </location>
</feature>
<feature type="region of interest" description="Disordered" evidence="1">
    <location>
        <begin position="980"/>
        <end position="1007"/>
    </location>
</feature>
<feature type="compositionally biased region" description="Acidic residues" evidence="1">
    <location>
        <begin position="1033"/>
        <end position="1042"/>
    </location>
</feature>
<evidence type="ECO:0000313" key="3">
    <source>
        <dbReference type="EMBL" id="KAF7231802.1"/>
    </source>
</evidence>
<feature type="region of interest" description="Disordered" evidence="1">
    <location>
        <begin position="531"/>
        <end position="608"/>
    </location>
</feature>